<comment type="caution">
    <text evidence="2">The sequence shown here is derived from an EMBL/GenBank/DDBJ whole genome shotgun (WGS) entry which is preliminary data.</text>
</comment>
<evidence type="ECO:0000256" key="1">
    <source>
        <dbReference type="SAM" id="MobiDB-lite"/>
    </source>
</evidence>
<feature type="compositionally biased region" description="Low complexity" evidence="1">
    <location>
        <begin position="34"/>
        <end position="43"/>
    </location>
</feature>
<feature type="compositionally biased region" description="Basic and acidic residues" evidence="1">
    <location>
        <begin position="106"/>
        <end position="122"/>
    </location>
</feature>
<feature type="compositionally biased region" description="Gly residues" evidence="1">
    <location>
        <begin position="23"/>
        <end position="33"/>
    </location>
</feature>
<keyword evidence="3" id="KW-1185">Reference proteome</keyword>
<protein>
    <submittedName>
        <fullName evidence="2">Uncharacterized protein</fullName>
    </submittedName>
</protein>
<organism evidence="2 3">
    <name type="scientific">Saguinus oedipus</name>
    <name type="common">Cotton-top tamarin</name>
    <name type="synonym">Oedipomidas oedipus</name>
    <dbReference type="NCBI Taxonomy" id="9490"/>
    <lineage>
        <taxon>Eukaryota</taxon>
        <taxon>Metazoa</taxon>
        <taxon>Chordata</taxon>
        <taxon>Craniata</taxon>
        <taxon>Vertebrata</taxon>
        <taxon>Euteleostomi</taxon>
        <taxon>Mammalia</taxon>
        <taxon>Eutheria</taxon>
        <taxon>Euarchontoglires</taxon>
        <taxon>Primates</taxon>
        <taxon>Haplorrhini</taxon>
        <taxon>Platyrrhini</taxon>
        <taxon>Cebidae</taxon>
        <taxon>Callitrichinae</taxon>
        <taxon>Saguinus</taxon>
    </lineage>
</organism>
<evidence type="ECO:0000313" key="2">
    <source>
        <dbReference type="EMBL" id="KAK2099712.1"/>
    </source>
</evidence>
<proteinExistence type="predicted"/>
<feature type="region of interest" description="Disordered" evidence="1">
    <location>
        <begin position="1"/>
        <end position="122"/>
    </location>
</feature>
<gene>
    <name evidence="2" type="ORF">P7K49_021060</name>
</gene>
<evidence type="ECO:0000313" key="3">
    <source>
        <dbReference type="Proteomes" id="UP001266305"/>
    </source>
</evidence>
<dbReference type="EMBL" id="JASSZA010000010">
    <property type="protein sequence ID" value="KAK2099712.1"/>
    <property type="molecule type" value="Genomic_DNA"/>
</dbReference>
<name>A0ABQ9UTX2_SAGOE</name>
<dbReference type="Proteomes" id="UP001266305">
    <property type="component" value="Unassembled WGS sequence"/>
</dbReference>
<sequence>MPSAGAVAPALGAPRRSWPAVGKGPGWNRGGRAAGRCGLRQARLWGRRSAHTERMRPGRQAGPERGLVGLPARTHRGKGQDGAGWGQTLGASQGEAAPAPRVTRSVRVDLRTRRQPVEPRGK</sequence>
<reference evidence="2 3" key="1">
    <citation type="submission" date="2023-05" db="EMBL/GenBank/DDBJ databases">
        <title>B98-5 Cell Line De Novo Hybrid Assembly: An Optical Mapping Approach.</title>
        <authorList>
            <person name="Kananen K."/>
            <person name="Auerbach J.A."/>
            <person name="Kautto E."/>
            <person name="Blachly J.S."/>
        </authorList>
    </citation>
    <scope>NUCLEOTIDE SEQUENCE [LARGE SCALE GENOMIC DNA]</scope>
    <source>
        <strain evidence="2">B95-8</strain>
        <tissue evidence="2">Cell line</tissue>
    </source>
</reference>
<accession>A0ABQ9UTX2</accession>